<dbReference type="InterPro" id="IPR050360">
    <property type="entry name" value="MFS_Sugar_Transporters"/>
</dbReference>
<feature type="transmembrane region" description="Helical" evidence="7">
    <location>
        <begin position="386"/>
        <end position="409"/>
    </location>
</feature>
<feature type="transmembrane region" description="Helical" evidence="7">
    <location>
        <begin position="72"/>
        <end position="93"/>
    </location>
</feature>
<dbReference type="EMBL" id="LXJU01000048">
    <property type="protein sequence ID" value="OGE47348.1"/>
    <property type="molecule type" value="Genomic_DNA"/>
</dbReference>
<dbReference type="AlphaFoldDB" id="A0A1F5L283"/>
<dbReference type="SUPFAM" id="SSF103473">
    <property type="entry name" value="MFS general substrate transporter"/>
    <property type="match status" value="1"/>
</dbReference>
<keyword evidence="3" id="KW-0813">Transport</keyword>
<comment type="caution">
    <text evidence="9">The sequence shown here is derived from an EMBL/GenBank/DDBJ whole genome shotgun (WGS) entry which is preliminary data.</text>
</comment>
<evidence type="ECO:0000256" key="6">
    <source>
        <dbReference type="ARBA" id="ARBA00023136"/>
    </source>
</evidence>
<evidence type="ECO:0000313" key="9">
    <source>
        <dbReference type="EMBL" id="OGE47348.1"/>
    </source>
</evidence>
<feature type="transmembrane region" description="Helical" evidence="7">
    <location>
        <begin position="327"/>
        <end position="344"/>
    </location>
</feature>
<evidence type="ECO:0000256" key="2">
    <source>
        <dbReference type="ARBA" id="ARBA00010992"/>
    </source>
</evidence>
<evidence type="ECO:0000259" key="8">
    <source>
        <dbReference type="PROSITE" id="PS50850"/>
    </source>
</evidence>
<dbReference type="InterPro" id="IPR005829">
    <property type="entry name" value="Sugar_transporter_CS"/>
</dbReference>
<reference evidence="9 10" key="1">
    <citation type="journal article" date="2016" name="Sci. Rep.">
        <title>Penicillium arizonense, a new, genome sequenced fungal species, reveals a high chemical diversity in secreted metabolites.</title>
        <authorList>
            <person name="Grijseels S."/>
            <person name="Nielsen J.C."/>
            <person name="Randelovic M."/>
            <person name="Nielsen J."/>
            <person name="Nielsen K.F."/>
            <person name="Workman M."/>
            <person name="Frisvad J.C."/>
        </authorList>
    </citation>
    <scope>NUCLEOTIDE SEQUENCE [LARGE SCALE GENOMIC DNA]</scope>
    <source>
        <strain evidence="9 10">CBS 141311</strain>
    </source>
</reference>
<dbReference type="PANTHER" id="PTHR48022">
    <property type="entry name" value="PLASTIDIC GLUCOSE TRANSPORTER 4"/>
    <property type="match status" value="1"/>
</dbReference>
<dbReference type="GO" id="GO:0005351">
    <property type="term" value="F:carbohydrate:proton symporter activity"/>
    <property type="evidence" value="ECO:0007669"/>
    <property type="project" value="TreeGrafter"/>
</dbReference>
<feature type="transmembrane region" description="Helical" evidence="7">
    <location>
        <begin position="136"/>
        <end position="156"/>
    </location>
</feature>
<evidence type="ECO:0000313" key="10">
    <source>
        <dbReference type="Proteomes" id="UP000177622"/>
    </source>
</evidence>
<dbReference type="PROSITE" id="PS00216">
    <property type="entry name" value="SUGAR_TRANSPORT_1"/>
    <property type="match status" value="1"/>
</dbReference>
<dbReference type="InterPro" id="IPR036259">
    <property type="entry name" value="MFS_trans_sf"/>
</dbReference>
<keyword evidence="4 7" id="KW-0812">Transmembrane</keyword>
<feature type="transmembrane region" description="Helical" evidence="7">
    <location>
        <begin position="351"/>
        <end position="374"/>
    </location>
</feature>
<dbReference type="Pfam" id="PF00083">
    <property type="entry name" value="Sugar_tr"/>
    <property type="match status" value="1"/>
</dbReference>
<dbReference type="GeneID" id="34582068"/>
<name>A0A1F5L283_PENAI</name>
<evidence type="ECO:0000256" key="4">
    <source>
        <dbReference type="ARBA" id="ARBA00022692"/>
    </source>
</evidence>
<dbReference type="InterPro" id="IPR005828">
    <property type="entry name" value="MFS_sugar_transport-like"/>
</dbReference>
<comment type="similarity">
    <text evidence="2">Belongs to the major facilitator superfamily. Sugar transporter (TC 2.A.1.1) family.</text>
</comment>
<sequence length="519" mass="57531">MTKTSLQNVVGADLLSVLPQDQKQWWQIPHLIKLNGFIVSLLLFSSTVGYDSSLMTGLQSLSPWDSFMGSPSGAWLGFISAIQSLGSMLGLPIQAWAANKFGRKPCIFVGYLFLFLGVGIQVGAHNPAMFIASRFFIGYAGAWFGGAIILLAEIAYPTHRSKLTAMYHCQYYMGSTLSAWLVFGCRNIDSMWAWKIPSLCQIVFPLVALPVVALCPESPRWLISKDRHEEARWFLTKYHAGGDEAAPLVAFQMDEITRSIIMERESSNSTTWLDMLRTKGNRHRLFISITLGTFAQWNGIGVVSYYLTLILKTIGITSVTKQTLINGFLQVWNLIMAVVGSMLVDSAGRRTLFLLSTCIMLVSYIIITGLSGSFANNHMSSVGTAVIPFLFLYYGGYDIAFTPLVMAYPAEIWPYALRTKGVALTSVSTYLALLFNQFINPIALGSIAWKYYILYICLLVVILGTIYLTYPETRGYSLEEIAVIFDGDDAAMIAATELHKAAEVNKGETEHLESLAKRT</sequence>
<gene>
    <name evidence="9" type="ORF">PENARI_c048G05878</name>
</gene>
<dbReference type="InterPro" id="IPR020846">
    <property type="entry name" value="MFS_dom"/>
</dbReference>
<comment type="subcellular location">
    <subcellularLocation>
        <location evidence="1">Membrane</location>
        <topology evidence="1">Multi-pass membrane protein</topology>
    </subcellularLocation>
</comment>
<organism evidence="9 10">
    <name type="scientific">Penicillium arizonense</name>
    <dbReference type="NCBI Taxonomy" id="1835702"/>
    <lineage>
        <taxon>Eukaryota</taxon>
        <taxon>Fungi</taxon>
        <taxon>Dikarya</taxon>
        <taxon>Ascomycota</taxon>
        <taxon>Pezizomycotina</taxon>
        <taxon>Eurotiomycetes</taxon>
        <taxon>Eurotiomycetidae</taxon>
        <taxon>Eurotiales</taxon>
        <taxon>Aspergillaceae</taxon>
        <taxon>Penicillium</taxon>
    </lineage>
</organism>
<feature type="transmembrane region" description="Helical" evidence="7">
    <location>
        <begin position="421"/>
        <end position="439"/>
    </location>
</feature>
<dbReference type="RefSeq" id="XP_022482807.1">
    <property type="nucleotide sequence ID" value="XM_022637334.1"/>
</dbReference>
<evidence type="ECO:0000256" key="1">
    <source>
        <dbReference type="ARBA" id="ARBA00004141"/>
    </source>
</evidence>
<accession>A0A1F5L283</accession>
<evidence type="ECO:0000256" key="3">
    <source>
        <dbReference type="ARBA" id="ARBA00022448"/>
    </source>
</evidence>
<dbReference type="Proteomes" id="UP000177622">
    <property type="component" value="Unassembled WGS sequence"/>
</dbReference>
<keyword evidence="10" id="KW-1185">Reference proteome</keyword>
<feature type="transmembrane region" description="Helical" evidence="7">
    <location>
        <begin position="451"/>
        <end position="470"/>
    </location>
</feature>
<dbReference type="Gene3D" id="1.20.1250.20">
    <property type="entry name" value="MFS general substrate transporter like domains"/>
    <property type="match status" value="1"/>
</dbReference>
<dbReference type="FunFam" id="1.20.1250.20:FF:000134">
    <property type="entry name" value="MFS sugar transporter protein"/>
    <property type="match status" value="1"/>
</dbReference>
<feature type="transmembrane region" description="Helical" evidence="7">
    <location>
        <begin position="105"/>
        <end position="124"/>
    </location>
</feature>
<evidence type="ECO:0000256" key="7">
    <source>
        <dbReference type="SAM" id="Phobius"/>
    </source>
</evidence>
<feature type="transmembrane region" description="Helical" evidence="7">
    <location>
        <begin position="285"/>
        <end position="307"/>
    </location>
</feature>
<dbReference type="GO" id="GO:0016020">
    <property type="term" value="C:membrane"/>
    <property type="evidence" value="ECO:0007669"/>
    <property type="project" value="UniProtKB-SubCell"/>
</dbReference>
<protein>
    <recommendedName>
        <fullName evidence="8">Major facilitator superfamily (MFS) profile domain-containing protein</fullName>
    </recommendedName>
</protein>
<feature type="domain" description="Major facilitator superfamily (MFS) profile" evidence="8">
    <location>
        <begin position="37"/>
        <end position="474"/>
    </location>
</feature>
<proteinExistence type="inferred from homology"/>
<keyword evidence="5 7" id="KW-1133">Transmembrane helix</keyword>
<keyword evidence="6 7" id="KW-0472">Membrane</keyword>
<dbReference type="PROSITE" id="PS50850">
    <property type="entry name" value="MFS"/>
    <property type="match status" value="1"/>
</dbReference>
<feature type="transmembrane region" description="Helical" evidence="7">
    <location>
        <begin position="31"/>
        <end position="52"/>
    </location>
</feature>
<dbReference type="PANTHER" id="PTHR48022:SF3">
    <property type="entry name" value="HEXOSE TRANSPORTER PROTEIN (AFU_ORTHOLOGUE AFUA_8G04480)-RELATED"/>
    <property type="match status" value="1"/>
</dbReference>
<dbReference type="OrthoDB" id="6133115at2759"/>
<evidence type="ECO:0000256" key="5">
    <source>
        <dbReference type="ARBA" id="ARBA00022989"/>
    </source>
</evidence>